<dbReference type="AlphaFoldDB" id="A0A921F0N7"/>
<feature type="compositionally biased region" description="Low complexity" evidence="1">
    <location>
        <begin position="56"/>
        <end position="79"/>
    </location>
</feature>
<name>A0A921F0N7_9ACTN</name>
<feature type="compositionally biased region" description="Polar residues" evidence="1">
    <location>
        <begin position="1"/>
        <end position="13"/>
    </location>
</feature>
<reference evidence="2" key="2">
    <citation type="submission" date="2021-09" db="EMBL/GenBank/DDBJ databases">
        <authorList>
            <person name="Gilroy R."/>
        </authorList>
    </citation>
    <scope>NUCLEOTIDE SEQUENCE</scope>
    <source>
        <strain evidence="2">ChiGjej1B1-18357</strain>
    </source>
</reference>
<organism evidence="2 3">
    <name type="scientific">Dietzia timorensis</name>
    <dbReference type="NCBI Taxonomy" id="499555"/>
    <lineage>
        <taxon>Bacteria</taxon>
        <taxon>Bacillati</taxon>
        <taxon>Actinomycetota</taxon>
        <taxon>Actinomycetes</taxon>
        <taxon>Mycobacteriales</taxon>
        <taxon>Dietziaceae</taxon>
        <taxon>Dietzia</taxon>
    </lineage>
</organism>
<gene>
    <name evidence="2" type="ORF">K8V11_00825</name>
</gene>
<evidence type="ECO:0000313" key="3">
    <source>
        <dbReference type="Proteomes" id="UP000776650"/>
    </source>
</evidence>
<dbReference type="EMBL" id="DYXM01000017">
    <property type="protein sequence ID" value="HJE89536.1"/>
    <property type="molecule type" value="Genomic_DNA"/>
</dbReference>
<dbReference type="Proteomes" id="UP000776650">
    <property type="component" value="Unassembled WGS sequence"/>
</dbReference>
<proteinExistence type="predicted"/>
<accession>A0A921F0N7</accession>
<sequence length="217" mass="22564">MSTNFSSSGSGMNTGRRRATTSRRALSIAVASASALLLASCSVLPGGGGSDDEKPAAPANDANASAPTSVETTVITTTEKATEDVESSSSAEAEEAQSGGAIDEVQIVIDTTREVSPGVLQYSNYGEASGWIEWQAVSGGALYDAEQCVAVVSLVDQGGTVLLTDRQNKCEGKTKFDLRPSKNPPGEYRIDVSLAPWEDPDNPTEASSTFEMIAYGN</sequence>
<protein>
    <submittedName>
        <fullName evidence="2">Uncharacterized protein</fullName>
    </submittedName>
</protein>
<feature type="region of interest" description="Disordered" evidence="1">
    <location>
        <begin position="1"/>
        <end position="23"/>
    </location>
</feature>
<dbReference type="RefSeq" id="WP_303910313.1">
    <property type="nucleotide sequence ID" value="NZ_DYXM01000017.1"/>
</dbReference>
<comment type="caution">
    <text evidence="2">The sequence shown here is derived from an EMBL/GenBank/DDBJ whole genome shotgun (WGS) entry which is preliminary data.</text>
</comment>
<reference evidence="2" key="1">
    <citation type="journal article" date="2021" name="PeerJ">
        <title>Extensive microbial diversity within the chicken gut microbiome revealed by metagenomics and culture.</title>
        <authorList>
            <person name="Gilroy R."/>
            <person name="Ravi A."/>
            <person name="Getino M."/>
            <person name="Pursley I."/>
            <person name="Horton D.L."/>
            <person name="Alikhan N.F."/>
            <person name="Baker D."/>
            <person name="Gharbi K."/>
            <person name="Hall N."/>
            <person name="Watson M."/>
            <person name="Adriaenssens E.M."/>
            <person name="Foster-Nyarko E."/>
            <person name="Jarju S."/>
            <person name="Secka A."/>
            <person name="Antonio M."/>
            <person name="Oren A."/>
            <person name="Chaudhuri R.R."/>
            <person name="La Ragione R."/>
            <person name="Hildebrand F."/>
            <person name="Pallen M.J."/>
        </authorList>
    </citation>
    <scope>NUCLEOTIDE SEQUENCE</scope>
    <source>
        <strain evidence="2">ChiGjej1B1-18357</strain>
    </source>
</reference>
<feature type="region of interest" description="Disordered" evidence="1">
    <location>
        <begin position="47"/>
        <end position="105"/>
    </location>
</feature>
<evidence type="ECO:0000313" key="2">
    <source>
        <dbReference type="EMBL" id="HJE89536.1"/>
    </source>
</evidence>
<evidence type="ECO:0000256" key="1">
    <source>
        <dbReference type="SAM" id="MobiDB-lite"/>
    </source>
</evidence>